<reference evidence="3" key="1">
    <citation type="submission" date="2021-11" db="EMBL/GenBank/DDBJ databases">
        <title>BS-T2-15 a new species belonging to the Comamonadaceae family isolated from the soil of a French oak forest.</title>
        <authorList>
            <person name="Mieszkin S."/>
            <person name="Alain K."/>
        </authorList>
    </citation>
    <scope>NUCLEOTIDE SEQUENCE</scope>
    <source>
        <strain evidence="3">BS-T2-15</strain>
    </source>
</reference>
<organism evidence="3 4">
    <name type="scientific">Scleromatobacter humisilvae</name>
    <dbReference type="NCBI Taxonomy" id="2897159"/>
    <lineage>
        <taxon>Bacteria</taxon>
        <taxon>Pseudomonadati</taxon>
        <taxon>Pseudomonadota</taxon>
        <taxon>Betaproteobacteria</taxon>
        <taxon>Burkholderiales</taxon>
        <taxon>Sphaerotilaceae</taxon>
        <taxon>Scleromatobacter</taxon>
    </lineage>
</organism>
<sequence>MITRLAIAAMVAATTLVAATGCAVERHQETVGAYVDDSAVTTKVKAKFAEDPTVSAMAIKVDTMKGVVQLSGFAKSNDERMMAERLARDTNGVQGVRNDIIVK</sequence>
<feature type="domain" description="BON" evidence="2">
    <location>
        <begin position="36"/>
        <end position="103"/>
    </location>
</feature>
<dbReference type="InterPro" id="IPR007055">
    <property type="entry name" value="BON_dom"/>
</dbReference>
<dbReference type="PANTHER" id="PTHR34606:SF16">
    <property type="entry name" value="BON DOMAIN-CONTAINING PROTEIN"/>
    <property type="match status" value="1"/>
</dbReference>
<dbReference type="AlphaFoldDB" id="A0A9X1YEM0"/>
<dbReference type="Gene3D" id="3.30.1340.30">
    <property type="match status" value="1"/>
</dbReference>
<accession>A0A9X1YEM0</accession>
<protein>
    <submittedName>
        <fullName evidence="3">BON domain-containing protein</fullName>
    </submittedName>
</protein>
<evidence type="ECO:0000259" key="2">
    <source>
        <dbReference type="PROSITE" id="PS50914"/>
    </source>
</evidence>
<dbReference type="PROSITE" id="PS50914">
    <property type="entry name" value="BON"/>
    <property type="match status" value="1"/>
</dbReference>
<keyword evidence="1" id="KW-0732">Signal</keyword>
<evidence type="ECO:0000313" key="4">
    <source>
        <dbReference type="Proteomes" id="UP001139353"/>
    </source>
</evidence>
<dbReference type="EMBL" id="JAJLJH010000001">
    <property type="protein sequence ID" value="MCK9684869.1"/>
    <property type="molecule type" value="Genomic_DNA"/>
</dbReference>
<keyword evidence="4" id="KW-1185">Reference proteome</keyword>
<proteinExistence type="predicted"/>
<comment type="caution">
    <text evidence="3">The sequence shown here is derived from an EMBL/GenBank/DDBJ whole genome shotgun (WGS) entry which is preliminary data.</text>
</comment>
<dbReference type="Proteomes" id="UP001139353">
    <property type="component" value="Unassembled WGS sequence"/>
</dbReference>
<dbReference type="PROSITE" id="PS51257">
    <property type="entry name" value="PROKAR_LIPOPROTEIN"/>
    <property type="match status" value="1"/>
</dbReference>
<evidence type="ECO:0000256" key="1">
    <source>
        <dbReference type="SAM" id="SignalP"/>
    </source>
</evidence>
<name>A0A9X1YEM0_9BURK</name>
<dbReference type="PANTHER" id="PTHR34606">
    <property type="entry name" value="BON DOMAIN-CONTAINING PROTEIN"/>
    <property type="match status" value="1"/>
</dbReference>
<dbReference type="Pfam" id="PF04972">
    <property type="entry name" value="BON"/>
    <property type="match status" value="1"/>
</dbReference>
<evidence type="ECO:0000313" key="3">
    <source>
        <dbReference type="EMBL" id="MCK9684869.1"/>
    </source>
</evidence>
<feature type="chain" id="PRO_5040768922" evidence="1">
    <location>
        <begin position="19"/>
        <end position="103"/>
    </location>
</feature>
<feature type="signal peptide" evidence="1">
    <location>
        <begin position="1"/>
        <end position="18"/>
    </location>
</feature>
<gene>
    <name evidence="3" type="ORF">LPC04_04015</name>
</gene>
<dbReference type="InterPro" id="IPR051686">
    <property type="entry name" value="Lipoprotein_DolP"/>
</dbReference>
<dbReference type="RefSeq" id="WP_275680891.1">
    <property type="nucleotide sequence ID" value="NZ_JAJLJH010000001.1"/>
</dbReference>